<evidence type="ECO:0000256" key="7">
    <source>
        <dbReference type="ARBA" id="ARBA00022801"/>
    </source>
</evidence>
<keyword evidence="10" id="KW-1185">Reference proteome</keyword>
<evidence type="ECO:0000259" key="8">
    <source>
        <dbReference type="PROSITE" id="PS51831"/>
    </source>
</evidence>
<dbReference type="PANTHER" id="PTHR11845">
    <property type="entry name" value="5'-DEOXYNUCLEOTIDASE HDDC2"/>
    <property type="match status" value="1"/>
</dbReference>
<evidence type="ECO:0000256" key="3">
    <source>
        <dbReference type="ARBA" id="ARBA00001941"/>
    </source>
</evidence>
<comment type="subunit">
    <text evidence="4">Homodimer.</text>
</comment>
<proteinExistence type="predicted"/>
<comment type="cofactor">
    <cofactor evidence="3">
        <name>Co(2+)</name>
        <dbReference type="ChEBI" id="CHEBI:48828"/>
    </cofactor>
</comment>
<dbReference type="InterPro" id="IPR003607">
    <property type="entry name" value="HD/PDEase_dom"/>
</dbReference>
<dbReference type="EC" id="3.1.3.89" evidence="5"/>
<dbReference type="SMART" id="SM00471">
    <property type="entry name" value="HDc"/>
    <property type="match status" value="1"/>
</dbReference>
<evidence type="ECO:0000313" key="10">
    <source>
        <dbReference type="Proteomes" id="UP000070163"/>
    </source>
</evidence>
<dbReference type="EMBL" id="LHXJ01000005">
    <property type="protein sequence ID" value="KXA91580.1"/>
    <property type="molecule type" value="Genomic_DNA"/>
</dbReference>
<evidence type="ECO:0000256" key="1">
    <source>
        <dbReference type="ARBA" id="ARBA00001638"/>
    </source>
</evidence>
<dbReference type="InterPro" id="IPR006674">
    <property type="entry name" value="HD_domain"/>
</dbReference>
<keyword evidence="7" id="KW-0378">Hydrolase</keyword>
<evidence type="ECO:0000313" key="9">
    <source>
        <dbReference type="EMBL" id="KXA91580.1"/>
    </source>
</evidence>
<protein>
    <recommendedName>
        <fullName evidence="5">5'-deoxynucleotidase</fullName>
        <ecNumber evidence="5">3.1.3.89</ecNumber>
    </recommendedName>
</protein>
<comment type="caution">
    <text evidence="9">The sequence shown here is derived from an EMBL/GenBank/DDBJ whole genome shotgun (WGS) entry which is preliminary data.</text>
</comment>
<accession>A0A133UBN4</accession>
<feature type="domain" description="HD" evidence="8">
    <location>
        <begin position="74"/>
        <end position="180"/>
    </location>
</feature>
<reference evidence="9 10" key="1">
    <citation type="journal article" date="2016" name="Sci. Rep.">
        <title>Metabolic traits of an uncultured archaeal lineage -MSBL1- from brine pools of the Red Sea.</title>
        <authorList>
            <person name="Mwirichia R."/>
            <person name="Alam I."/>
            <person name="Rashid M."/>
            <person name="Vinu M."/>
            <person name="Ba-Alawi W."/>
            <person name="Anthony Kamau A."/>
            <person name="Kamanda Ngugi D."/>
            <person name="Goker M."/>
            <person name="Klenk H.P."/>
            <person name="Bajic V."/>
            <person name="Stingl U."/>
        </authorList>
    </citation>
    <scope>NUCLEOTIDE SEQUENCE [LARGE SCALE GENOMIC DNA]</scope>
    <source>
        <strain evidence="9">SCGC-AAA259A05</strain>
    </source>
</reference>
<dbReference type="AlphaFoldDB" id="A0A133UBN4"/>
<dbReference type="SUPFAM" id="SSF109604">
    <property type="entry name" value="HD-domain/PDEase-like"/>
    <property type="match status" value="1"/>
</dbReference>
<evidence type="ECO:0000256" key="2">
    <source>
        <dbReference type="ARBA" id="ARBA00001936"/>
    </source>
</evidence>
<gene>
    <name evidence="9" type="ORF">AKJ57_00770</name>
</gene>
<comment type="catalytic activity">
    <reaction evidence="1">
        <text>a 2'-deoxyribonucleoside 5'-phosphate + H2O = a 2'-deoxyribonucleoside + phosphate</text>
        <dbReference type="Rhea" id="RHEA:36167"/>
        <dbReference type="ChEBI" id="CHEBI:15377"/>
        <dbReference type="ChEBI" id="CHEBI:18274"/>
        <dbReference type="ChEBI" id="CHEBI:43474"/>
        <dbReference type="ChEBI" id="CHEBI:65317"/>
        <dbReference type="EC" id="3.1.3.89"/>
    </reaction>
</comment>
<dbReference type="Gene3D" id="1.10.3210.10">
    <property type="entry name" value="Hypothetical protein af1432"/>
    <property type="match status" value="1"/>
</dbReference>
<dbReference type="GO" id="GO:0005737">
    <property type="term" value="C:cytoplasm"/>
    <property type="evidence" value="ECO:0007669"/>
    <property type="project" value="TreeGrafter"/>
</dbReference>
<evidence type="ECO:0000256" key="5">
    <source>
        <dbReference type="ARBA" id="ARBA00012964"/>
    </source>
</evidence>
<comment type="cofactor">
    <cofactor evidence="2">
        <name>Mn(2+)</name>
        <dbReference type="ChEBI" id="CHEBI:29035"/>
    </cofactor>
</comment>
<dbReference type="PANTHER" id="PTHR11845:SF13">
    <property type="entry name" value="5'-DEOXYNUCLEOTIDASE HDDC2"/>
    <property type="match status" value="1"/>
</dbReference>
<evidence type="ECO:0000256" key="6">
    <source>
        <dbReference type="ARBA" id="ARBA00022723"/>
    </source>
</evidence>
<dbReference type="GO" id="GO:0002953">
    <property type="term" value="F:5'-deoxynucleotidase activity"/>
    <property type="evidence" value="ECO:0007669"/>
    <property type="project" value="UniProtKB-EC"/>
</dbReference>
<evidence type="ECO:0000256" key="4">
    <source>
        <dbReference type="ARBA" id="ARBA00011738"/>
    </source>
</evidence>
<dbReference type="Proteomes" id="UP000070163">
    <property type="component" value="Unassembled WGS sequence"/>
</dbReference>
<dbReference type="GO" id="GO:0046872">
    <property type="term" value="F:metal ion binding"/>
    <property type="evidence" value="ECO:0007669"/>
    <property type="project" value="UniProtKB-KW"/>
</dbReference>
<sequence length="233" mass="27103">MKHTILFTSLCYFDDQDLVSRFSIKVLRKLDNFPKGENNWERMHRFLERINSLKRIPRMGWLESGLPLSGAEDVAEHSFETVTITMLLADSIDQDLDSERALRMAIVHDWGEAITGDFSREVSTEIGSEVKEEIEERIWESLLVGEVPNGEEYLEFWREYTRMDTKESKLVHVADLLSVMVEASDLFRRGERSEKLKEIWETTRNELEAFVDSFPILEGLIRELDENLPSGSI</sequence>
<organism evidence="9 10">
    <name type="scientific">candidate division MSBL1 archaeon SCGC-AAA259A05</name>
    <dbReference type="NCBI Taxonomy" id="1698259"/>
    <lineage>
        <taxon>Archaea</taxon>
        <taxon>Methanobacteriati</taxon>
        <taxon>Methanobacteriota</taxon>
        <taxon>candidate division MSBL1</taxon>
    </lineage>
</organism>
<dbReference type="InterPro" id="IPR039356">
    <property type="entry name" value="YfbR/HDDC2"/>
</dbReference>
<dbReference type="PROSITE" id="PS51831">
    <property type="entry name" value="HD"/>
    <property type="match status" value="1"/>
</dbReference>
<name>A0A133UBN4_9EURY</name>
<dbReference type="Pfam" id="PF13023">
    <property type="entry name" value="HD_3"/>
    <property type="match status" value="1"/>
</dbReference>
<keyword evidence="6" id="KW-0479">Metal-binding</keyword>